<feature type="compositionally biased region" description="Low complexity" evidence="1">
    <location>
        <begin position="27"/>
        <end position="58"/>
    </location>
</feature>
<feature type="region of interest" description="Disordered" evidence="1">
    <location>
        <begin position="114"/>
        <end position="165"/>
    </location>
</feature>
<feature type="region of interest" description="Disordered" evidence="1">
    <location>
        <begin position="1"/>
        <end position="96"/>
    </location>
</feature>
<feature type="compositionally biased region" description="Basic and acidic residues" evidence="1">
    <location>
        <begin position="69"/>
        <end position="96"/>
    </location>
</feature>
<name>A0A1X7RQF6_ZYMT9</name>
<evidence type="ECO:0000256" key="1">
    <source>
        <dbReference type="SAM" id="MobiDB-lite"/>
    </source>
</evidence>
<reference evidence="2 3" key="1">
    <citation type="submission" date="2016-06" db="EMBL/GenBank/DDBJ databases">
        <authorList>
            <person name="Kjaerup R.B."/>
            <person name="Dalgaard T.S."/>
            <person name="Juul-Madsen H.R."/>
        </authorList>
    </citation>
    <scope>NUCLEOTIDE SEQUENCE [LARGE SCALE GENOMIC DNA]</scope>
</reference>
<dbReference type="STRING" id="1276538.A0A1X7RQF6"/>
<sequence>MDAAAAALNKFISGQPKSDSKTEQDTSSSIKASSAEISSAERASANTTVDTTTVGADDTTVEQEIAPAVEHETVKREYETREQEQVETERHQDHYHTTIQPLKAHEAEEKHINETAATEERKINKDTEGDKVKAQVEAERSQFQNTSEEIQEREVKVQEPSVKAGETVHHHLHETIQPVIEKERVVREVTHVEKPVHEVVKEPTVDLGVTTANAISVDEFQGKLSGEHVKEVKHDGEHTVPATTAVTAKDE</sequence>
<gene>
    <name evidence="2" type="ORF">ZT3D7_G4621</name>
</gene>
<dbReference type="Proteomes" id="UP000215127">
    <property type="component" value="Chromosome 3"/>
</dbReference>
<organism evidence="2 3">
    <name type="scientific">Zymoseptoria tritici (strain ST99CH_3D7)</name>
    <dbReference type="NCBI Taxonomy" id="1276538"/>
    <lineage>
        <taxon>Eukaryota</taxon>
        <taxon>Fungi</taxon>
        <taxon>Dikarya</taxon>
        <taxon>Ascomycota</taxon>
        <taxon>Pezizomycotina</taxon>
        <taxon>Dothideomycetes</taxon>
        <taxon>Dothideomycetidae</taxon>
        <taxon>Mycosphaerellales</taxon>
        <taxon>Mycosphaerellaceae</taxon>
        <taxon>Zymoseptoria</taxon>
    </lineage>
</organism>
<accession>A0A1X7RQF6</accession>
<dbReference type="EMBL" id="LT853694">
    <property type="protein sequence ID" value="SMQ49470.1"/>
    <property type="molecule type" value="Genomic_DNA"/>
</dbReference>
<dbReference type="PANTHER" id="PTHR38703">
    <property type="entry name" value="CHROMOSOME 8, WHOLE GENOME SHOTGUN SEQUENCE"/>
    <property type="match status" value="1"/>
</dbReference>
<proteinExistence type="predicted"/>
<feature type="compositionally biased region" description="Basic and acidic residues" evidence="1">
    <location>
        <begin position="114"/>
        <end position="140"/>
    </location>
</feature>
<protein>
    <recommendedName>
        <fullName evidence="4">Allergen</fullName>
    </recommendedName>
</protein>
<dbReference type="AlphaFoldDB" id="A0A1X7RQF6"/>
<evidence type="ECO:0008006" key="4">
    <source>
        <dbReference type="Google" id="ProtNLM"/>
    </source>
</evidence>
<keyword evidence="3" id="KW-1185">Reference proteome</keyword>
<evidence type="ECO:0000313" key="3">
    <source>
        <dbReference type="Proteomes" id="UP000215127"/>
    </source>
</evidence>
<evidence type="ECO:0000313" key="2">
    <source>
        <dbReference type="EMBL" id="SMQ49470.1"/>
    </source>
</evidence>
<dbReference type="PANTHER" id="PTHR38703:SF1">
    <property type="entry name" value="ALLERGEN"/>
    <property type="match status" value="1"/>
</dbReference>